<proteinExistence type="predicted"/>
<dbReference type="InterPro" id="IPR004143">
    <property type="entry name" value="BPL_LPL_catalytic"/>
</dbReference>
<sequence>MHAAAQCPCAKQSRRLRRRRPRLADHNTVRAGFSDRPSLACQMATDCLKQSSVQRRRIQSCQDDCSMNLVLHLPYHEALARERALLGETPHDPELKWMLWQTPPCIVVPRSHANYHNFEQAIAASEARGWPVFLRETGGGAVVQGPDVINLSMRFSADATGHDRIGSAYRLLCQPLIAMLATRGITGHYQAVSGSMCDGIYNVVVADRKLAGTAQRWKALGRDHPGEYAVLAHFAMFLSLDHDIAAQAINALYADMAMESGVQAPTHINWIEIDPTARADVVDWVAHQLNG</sequence>
<evidence type="ECO:0000313" key="3">
    <source>
        <dbReference type="EMBL" id="NNV23139.1"/>
    </source>
</evidence>
<gene>
    <name evidence="3" type="ORF">EHE22_22310</name>
</gene>
<dbReference type="Proteomes" id="UP000526233">
    <property type="component" value="Unassembled WGS sequence"/>
</dbReference>
<dbReference type="InterPro" id="IPR050664">
    <property type="entry name" value="Octanoyltrans_LipM/LipL"/>
</dbReference>
<dbReference type="AlphaFoldDB" id="A0A7Y3T8N7"/>
<protein>
    <recommendedName>
        <fullName evidence="2">BPL/LPL catalytic domain-containing protein</fullName>
    </recommendedName>
</protein>
<evidence type="ECO:0000313" key="4">
    <source>
        <dbReference type="Proteomes" id="UP000526233"/>
    </source>
</evidence>
<dbReference type="Gene3D" id="3.30.930.10">
    <property type="entry name" value="Bira Bifunctional Protein, Domain 2"/>
    <property type="match status" value="1"/>
</dbReference>
<feature type="domain" description="BPL/LPL catalytic" evidence="2">
    <location>
        <begin position="91"/>
        <end position="289"/>
    </location>
</feature>
<dbReference type="PANTHER" id="PTHR43679">
    <property type="entry name" value="OCTANOYLTRANSFERASE LIPM-RELATED"/>
    <property type="match status" value="1"/>
</dbReference>
<feature type="compositionally biased region" description="Basic residues" evidence="1">
    <location>
        <begin position="12"/>
        <end position="21"/>
    </location>
</feature>
<accession>A0A7Y3T8N7</accession>
<evidence type="ECO:0000256" key="1">
    <source>
        <dbReference type="SAM" id="MobiDB-lite"/>
    </source>
</evidence>
<dbReference type="EMBL" id="PKQI01000004">
    <property type="protein sequence ID" value="NNV23139.1"/>
    <property type="molecule type" value="Genomic_DNA"/>
</dbReference>
<dbReference type="PANTHER" id="PTHR43679:SF2">
    <property type="entry name" value="OCTANOYL-[GCVH]:PROTEIN N-OCTANOYLTRANSFERASE"/>
    <property type="match status" value="1"/>
</dbReference>
<comment type="caution">
    <text evidence="3">The sequence shown here is derived from an EMBL/GenBank/DDBJ whole genome shotgun (WGS) entry which is preliminary data.</text>
</comment>
<dbReference type="PROSITE" id="PS51733">
    <property type="entry name" value="BPL_LPL_CATALYTIC"/>
    <property type="match status" value="1"/>
</dbReference>
<evidence type="ECO:0000259" key="2">
    <source>
        <dbReference type="PROSITE" id="PS51733"/>
    </source>
</evidence>
<dbReference type="SUPFAM" id="SSF55681">
    <property type="entry name" value="Class II aaRS and biotin synthetases"/>
    <property type="match status" value="1"/>
</dbReference>
<feature type="region of interest" description="Disordered" evidence="1">
    <location>
        <begin position="1"/>
        <end position="26"/>
    </location>
</feature>
<organism evidence="3 4">
    <name type="scientific">Brucella pseudogrignonensis</name>
    <dbReference type="NCBI Taxonomy" id="419475"/>
    <lineage>
        <taxon>Bacteria</taxon>
        <taxon>Pseudomonadati</taxon>
        <taxon>Pseudomonadota</taxon>
        <taxon>Alphaproteobacteria</taxon>
        <taxon>Hyphomicrobiales</taxon>
        <taxon>Brucellaceae</taxon>
        <taxon>Brucella/Ochrobactrum group</taxon>
        <taxon>Brucella</taxon>
    </lineage>
</organism>
<name>A0A7Y3T8N7_9HYPH</name>
<dbReference type="Pfam" id="PF21948">
    <property type="entry name" value="LplA-B_cat"/>
    <property type="match status" value="1"/>
</dbReference>
<reference evidence="3 4" key="1">
    <citation type="submission" date="2018-11" db="EMBL/GenBank/DDBJ databases">
        <title>Genome sequencing and analysis.</title>
        <authorList>
            <person name="Huang Y.-T."/>
        </authorList>
    </citation>
    <scope>NUCLEOTIDE SEQUENCE [LARGE SCALE GENOMIC DNA]</scope>
    <source>
        <strain evidence="3 4">SHIN</strain>
    </source>
</reference>
<dbReference type="InterPro" id="IPR045864">
    <property type="entry name" value="aa-tRNA-synth_II/BPL/LPL"/>
</dbReference>